<dbReference type="AlphaFoldDB" id="A0A835DHB3"/>
<dbReference type="EMBL" id="JABCRI010000010">
    <property type="protein sequence ID" value="KAF8400099.1"/>
    <property type="molecule type" value="Genomic_DNA"/>
</dbReference>
<gene>
    <name evidence="2" type="ORF">HHK36_015974</name>
</gene>
<feature type="compositionally biased region" description="Basic and acidic residues" evidence="1">
    <location>
        <begin position="44"/>
        <end position="56"/>
    </location>
</feature>
<feature type="compositionally biased region" description="Low complexity" evidence="1">
    <location>
        <begin position="29"/>
        <end position="41"/>
    </location>
</feature>
<organism evidence="2 3">
    <name type="scientific">Tetracentron sinense</name>
    <name type="common">Spur-leaf</name>
    <dbReference type="NCBI Taxonomy" id="13715"/>
    <lineage>
        <taxon>Eukaryota</taxon>
        <taxon>Viridiplantae</taxon>
        <taxon>Streptophyta</taxon>
        <taxon>Embryophyta</taxon>
        <taxon>Tracheophyta</taxon>
        <taxon>Spermatophyta</taxon>
        <taxon>Magnoliopsida</taxon>
        <taxon>Trochodendrales</taxon>
        <taxon>Trochodendraceae</taxon>
        <taxon>Tetracentron</taxon>
    </lineage>
</organism>
<sequence length="126" mass="14448">MNISFHVPSTLQSPITMYSLRSNASHRFPPLLNTPSPSPLTQQQHEDDAVHEEHNPSHSLPPTKKQQKEKRQEDTGVKKEILKVLGIGVWGEFGGRLDTFSLFGYLSFSLQFQLKFSFKYRFLLGF</sequence>
<name>A0A835DHB3_TETSI</name>
<accession>A0A835DHB3</accession>
<evidence type="ECO:0000313" key="3">
    <source>
        <dbReference type="Proteomes" id="UP000655225"/>
    </source>
</evidence>
<keyword evidence="3" id="KW-1185">Reference proteome</keyword>
<evidence type="ECO:0000313" key="2">
    <source>
        <dbReference type="EMBL" id="KAF8400099.1"/>
    </source>
</evidence>
<reference evidence="2 3" key="1">
    <citation type="submission" date="2020-04" db="EMBL/GenBank/DDBJ databases">
        <title>Plant Genome Project.</title>
        <authorList>
            <person name="Zhang R.-G."/>
        </authorList>
    </citation>
    <scope>NUCLEOTIDE SEQUENCE [LARGE SCALE GENOMIC DNA]</scope>
    <source>
        <strain evidence="2">YNK0</strain>
        <tissue evidence="2">Leaf</tissue>
    </source>
</reference>
<proteinExistence type="predicted"/>
<evidence type="ECO:0000256" key="1">
    <source>
        <dbReference type="SAM" id="MobiDB-lite"/>
    </source>
</evidence>
<comment type="caution">
    <text evidence="2">The sequence shown here is derived from an EMBL/GenBank/DDBJ whole genome shotgun (WGS) entry which is preliminary data.</text>
</comment>
<dbReference type="Proteomes" id="UP000655225">
    <property type="component" value="Unassembled WGS sequence"/>
</dbReference>
<feature type="region of interest" description="Disordered" evidence="1">
    <location>
        <begin position="26"/>
        <end position="75"/>
    </location>
</feature>
<protein>
    <submittedName>
        <fullName evidence="2">Uncharacterized protein</fullName>
    </submittedName>
</protein>